<evidence type="ECO:0000256" key="6">
    <source>
        <dbReference type="ARBA" id="ARBA00062345"/>
    </source>
</evidence>
<dbReference type="PROSITE" id="PS50033">
    <property type="entry name" value="UBX"/>
    <property type="match status" value="1"/>
</dbReference>
<evidence type="ECO:0000256" key="9">
    <source>
        <dbReference type="ARBA" id="ARBA00081109"/>
    </source>
</evidence>
<evidence type="ECO:0000259" key="12">
    <source>
        <dbReference type="PROSITE" id="PS50053"/>
    </source>
</evidence>
<dbReference type="GO" id="GO:0043161">
    <property type="term" value="P:proteasome-mediated ubiquitin-dependent protein catabolic process"/>
    <property type="evidence" value="ECO:0007669"/>
    <property type="project" value="TreeGrafter"/>
</dbReference>
<dbReference type="PANTHER" id="PTHR23333">
    <property type="entry name" value="UBX DOMAIN CONTAINING PROTEIN"/>
    <property type="match status" value="1"/>
</dbReference>
<evidence type="ECO:0000313" key="15">
    <source>
        <dbReference type="Proteomes" id="UP001153269"/>
    </source>
</evidence>
<dbReference type="Proteomes" id="UP001153269">
    <property type="component" value="Unassembled WGS sequence"/>
</dbReference>
<dbReference type="FunFam" id="3.30.420.210:FF:000003">
    <property type="entry name" value="UBX domain protein 11"/>
    <property type="match status" value="1"/>
</dbReference>
<evidence type="ECO:0000256" key="2">
    <source>
        <dbReference type="ARBA" id="ARBA00022490"/>
    </source>
</evidence>
<sequence>MNHPTHHNSQRPPVFPMAMGLITNREASAASSELTDPDCLTGLRLKMSSPLSTLKKRRRAPLQGGSEQWSRGKLPFRRNLLKEIQSELVDDDDDDSSDSNSPKPNPATTRPKAPLKKGAPPSDLELMSAMMQRVTLLEKQVRGQAQELEHKDKKISVLEEKLRDQNESERGRDPGERGRDDRERRCQELQNQVHEMESFLKDYGLTWVGDRESSDSADCTQTHSPRHIWGQGFPHELQPGAAEDQGAEHPRRGGGVLCAVDSHRGPAGTKDPVHLRLYSNGIVMFDGPFRSYRDQSTQQCMQDLMDGYFPSELQDRFPDGIPFKLHDRRDEEFIFRSPWDRFPGSGQAVCGEKDDASKVASFETQGKKLTTDQFLNRMPKVVVKAGRVIDIRESLRATLQGSSAAQSDSAIPIDTAALQAMEQRLQASSCDRPSSAHDIITLKVKAEDGDQTYVLTMGFSETIGHLRQYLDKHRGGGLPGYDIISAYPQCCYEDNSRTLHSCGLTNNATLLLRRRPHPQPLTAVKQIHH</sequence>
<dbReference type="InterPro" id="IPR036241">
    <property type="entry name" value="NSFL1C_SEP_dom_sf"/>
</dbReference>
<evidence type="ECO:0000256" key="10">
    <source>
        <dbReference type="SAM" id="MobiDB-lite"/>
    </source>
</evidence>
<evidence type="ECO:0000256" key="7">
    <source>
        <dbReference type="ARBA" id="ARBA00073759"/>
    </source>
</evidence>
<dbReference type="Pfam" id="PF08059">
    <property type="entry name" value="SEP"/>
    <property type="match status" value="1"/>
</dbReference>
<dbReference type="PROSITE" id="PS51399">
    <property type="entry name" value="SEP"/>
    <property type="match status" value="1"/>
</dbReference>
<feature type="region of interest" description="Disordered" evidence="10">
    <location>
        <begin position="28"/>
        <end position="75"/>
    </location>
</feature>
<feature type="domain" description="Ubiquitin-like" evidence="12">
    <location>
        <begin position="440"/>
        <end position="515"/>
    </location>
</feature>
<evidence type="ECO:0000259" key="13">
    <source>
        <dbReference type="PROSITE" id="PS51399"/>
    </source>
</evidence>
<dbReference type="CDD" id="cd17077">
    <property type="entry name" value="UBX_UBXN11"/>
    <property type="match status" value="1"/>
</dbReference>
<feature type="compositionally biased region" description="Acidic residues" evidence="10">
    <location>
        <begin position="88"/>
        <end position="97"/>
    </location>
</feature>
<evidence type="ECO:0000256" key="4">
    <source>
        <dbReference type="ARBA" id="ARBA00023212"/>
    </source>
</evidence>
<evidence type="ECO:0000259" key="11">
    <source>
        <dbReference type="PROSITE" id="PS50033"/>
    </source>
</evidence>
<dbReference type="SUPFAM" id="SSF54236">
    <property type="entry name" value="Ubiquitin-like"/>
    <property type="match status" value="1"/>
</dbReference>
<comment type="subunit">
    <text evidence="6">Interacts with GNA12, GNA13, RND1, RND2 and RND3.</text>
</comment>
<feature type="domain" description="SEP" evidence="13">
    <location>
        <begin position="270"/>
        <end position="334"/>
    </location>
</feature>
<dbReference type="EMBL" id="CADEAL010003713">
    <property type="protein sequence ID" value="CAB1445610.1"/>
    <property type="molecule type" value="Genomic_DNA"/>
</dbReference>
<feature type="region of interest" description="Disordered" evidence="10">
    <location>
        <begin position="145"/>
        <end position="183"/>
    </location>
</feature>
<keyword evidence="3" id="KW-0175">Coiled coil</keyword>
<feature type="compositionally biased region" description="Basic and acidic residues" evidence="10">
    <location>
        <begin position="147"/>
        <end position="183"/>
    </location>
</feature>
<proteinExistence type="predicted"/>
<feature type="domain" description="UBX" evidence="11">
    <location>
        <begin position="435"/>
        <end position="512"/>
    </location>
</feature>
<comment type="subcellular location">
    <subcellularLocation>
        <location evidence="1">Cytoplasm</location>
        <location evidence="1">Cytoskeleton</location>
    </subcellularLocation>
</comment>
<dbReference type="Gene3D" id="3.10.20.90">
    <property type="entry name" value="Phosphatidylinositol 3-kinase Catalytic Subunit, Chain A, domain 1"/>
    <property type="match status" value="1"/>
</dbReference>
<reference evidence="14" key="1">
    <citation type="submission" date="2020-03" db="EMBL/GenBank/DDBJ databases">
        <authorList>
            <person name="Weist P."/>
        </authorList>
    </citation>
    <scope>NUCLEOTIDE SEQUENCE</scope>
</reference>
<feature type="region of interest" description="Disordered" evidence="10">
    <location>
        <begin position="88"/>
        <end position="122"/>
    </location>
</feature>
<dbReference type="PANTHER" id="PTHR23333:SF4">
    <property type="entry name" value="UBX DOMAIN-CONTAINING PROTEIN 11"/>
    <property type="match status" value="1"/>
</dbReference>
<dbReference type="PROSITE" id="PS50053">
    <property type="entry name" value="UBIQUITIN_2"/>
    <property type="match status" value="1"/>
</dbReference>
<evidence type="ECO:0000256" key="3">
    <source>
        <dbReference type="ARBA" id="ARBA00023054"/>
    </source>
</evidence>
<dbReference type="InterPro" id="IPR001012">
    <property type="entry name" value="UBX_dom"/>
</dbReference>
<dbReference type="InterPro" id="IPR000626">
    <property type="entry name" value="Ubiquitin-like_dom"/>
</dbReference>
<evidence type="ECO:0000256" key="8">
    <source>
        <dbReference type="ARBA" id="ARBA00075811"/>
    </source>
</evidence>
<name>A0A9N7V4T1_PLEPL</name>
<evidence type="ECO:0000256" key="5">
    <source>
        <dbReference type="ARBA" id="ARBA00059434"/>
    </source>
</evidence>
<dbReference type="GO" id="GO:0005856">
    <property type="term" value="C:cytoskeleton"/>
    <property type="evidence" value="ECO:0007669"/>
    <property type="project" value="UniProtKB-SubCell"/>
</dbReference>
<dbReference type="SUPFAM" id="SSF102848">
    <property type="entry name" value="NSFL1 (p97 ATPase) cofactor p47, SEP domain"/>
    <property type="match status" value="1"/>
</dbReference>
<dbReference type="InterPro" id="IPR029071">
    <property type="entry name" value="Ubiquitin-like_domsf"/>
</dbReference>
<gene>
    <name evidence="14" type="ORF">PLEPLA_LOCUS33341</name>
</gene>
<accession>A0A9N7V4T1</accession>
<comment type="function">
    <text evidence="5">May be involved in the reorganization of actin cytoskeleton mediated by RND1, RND2 and RND3. Promotes RHOA activation mediated by GNA12 and GNA13.</text>
</comment>
<protein>
    <recommendedName>
        <fullName evidence="7">UBX domain-containing protein 11</fullName>
    </recommendedName>
    <alternativeName>
        <fullName evidence="9">Socius</fullName>
    </alternativeName>
    <alternativeName>
        <fullName evidence="8">UBX domain-containing protein 5</fullName>
    </alternativeName>
</protein>
<keyword evidence="4" id="KW-0206">Cytoskeleton</keyword>
<keyword evidence="2" id="KW-0963">Cytoplasm</keyword>
<dbReference type="InterPro" id="IPR012989">
    <property type="entry name" value="SEP_domain"/>
</dbReference>
<evidence type="ECO:0000256" key="1">
    <source>
        <dbReference type="ARBA" id="ARBA00004245"/>
    </source>
</evidence>
<dbReference type="GO" id="GO:0043130">
    <property type="term" value="F:ubiquitin binding"/>
    <property type="evidence" value="ECO:0007669"/>
    <property type="project" value="TreeGrafter"/>
</dbReference>
<evidence type="ECO:0000313" key="14">
    <source>
        <dbReference type="EMBL" id="CAB1445610.1"/>
    </source>
</evidence>
<dbReference type="AlphaFoldDB" id="A0A9N7V4T1"/>
<keyword evidence="15" id="KW-1185">Reference proteome</keyword>
<dbReference type="Gene3D" id="3.30.420.210">
    <property type="entry name" value="SEP domain"/>
    <property type="match status" value="1"/>
</dbReference>
<comment type="caution">
    <text evidence="14">The sequence shown here is derived from an EMBL/GenBank/DDBJ whole genome shotgun (WGS) entry which is preliminary data.</text>
</comment>
<organism evidence="14 15">
    <name type="scientific">Pleuronectes platessa</name>
    <name type="common">European plaice</name>
    <dbReference type="NCBI Taxonomy" id="8262"/>
    <lineage>
        <taxon>Eukaryota</taxon>
        <taxon>Metazoa</taxon>
        <taxon>Chordata</taxon>
        <taxon>Craniata</taxon>
        <taxon>Vertebrata</taxon>
        <taxon>Euteleostomi</taxon>
        <taxon>Actinopterygii</taxon>
        <taxon>Neopterygii</taxon>
        <taxon>Teleostei</taxon>
        <taxon>Neoteleostei</taxon>
        <taxon>Acanthomorphata</taxon>
        <taxon>Carangaria</taxon>
        <taxon>Pleuronectiformes</taxon>
        <taxon>Pleuronectoidei</taxon>
        <taxon>Pleuronectidae</taxon>
        <taxon>Pleuronectes</taxon>
    </lineage>
</organism>